<keyword evidence="3 5" id="KW-1133">Transmembrane helix</keyword>
<evidence type="ECO:0000256" key="4">
    <source>
        <dbReference type="ARBA" id="ARBA00023136"/>
    </source>
</evidence>
<proteinExistence type="predicted"/>
<keyword evidence="8" id="KW-1185">Reference proteome</keyword>
<dbReference type="EMBL" id="BAAALD010000070">
    <property type="protein sequence ID" value="GAA1107340.1"/>
    <property type="molecule type" value="Genomic_DNA"/>
</dbReference>
<organism evidence="7 8">
    <name type="scientific">Kitasatospora arboriphila</name>
    <dbReference type="NCBI Taxonomy" id="258052"/>
    <lineage>
        <taxon>Bacteria</taxon>
        <taxon>Bacillati</taxon>
        <taxon>Actinomycetota</taxon>
        <taxon>Actinomycetes</taxon>
        <taxon>Kitasatosporales</taxon>
        <taxon>Streptomycetaceae</taxon>
        <taxon>Kitasatospora</taxon>
    </lineage>
</organism>
<reference evidence="7 8" key="1">
    <citation type="journal article" date="2019" name="Int. J. Syst. Evol. Microbiol.">
        <title>The Global Catalogue of Microorganisms (GCM) 10K type strain sequencing project: providing services to taxonomists for standard genome sequencing and annotation.</title>
        <authorList>
            <consortium name="The Broad Institute Genomics Platform"/>
            <consortium name="The Broad Institute Genome Sequencing Center for Infectious Disease"/>
            <person name="Wu L."/>
            <person name="Ma J."/>
        </authorList>
    </citation>
    <scope>NUCLEOTIDE SEQUENCE [LARGE SCALE GENOMIC DNA]</scope>
    <source>
        <strain evidence="7 8">JCM 13002</strain>
    </source>
</reference>
<keyword evidence="4 5" id="KW-0472">Membrane</keyword>
<evidence type="ECO:0000259" key="6">
    <source>
        <dbReference type="Pfam" id="PF07291"/>
    </source>
</evidence>
<feature type="transmembrane region" description="Helical" evidence="5">
    <location>
        <begin position="75"/>
        <end position="97"/>
    </location>
</feature>
<evidence type="ECO:0000256" key="5">
    <source>
        <dbReference type="SAM" id="Phobius"/>
    </source>
</evidence>
<feature type="domain" description="Methylamine utilisation protein MauE" evidence="6">
    <location>
        <begin position="2"/>
        <end position="132"/>
    </location>
</feature>
<dbReference type="InterPro" id="IPR009908">
    <property type="entry name" value="Methylamine_util_MauE"/>
</dbReference>
<dbReference type="Pfam" id="PF07291">
    <property type="entry name" value="MauE"/>
    <property type="match status" value="1"/>
</dbReference>
<dbReference type="RefSeq" id="WP_344626531.1">
    <property type="nucleotide sequence ID" value="NZ_BAAALD010000070.1"/>
</dbReference>
<dbReference type="Proteomes" id="UP001499987">
    <property type="component" value="Unassembled WGS sequence"/>
</dbReference>
<comment type="caution">
    <text evidence="7">The sequence shown here is derived from an EMBL/GenBank/DDBJ whole genome shotgun (WGS) entry which is preliminary data.</text>
</comment>
<sequence>MYYAAVACRVLLALVFAASAVSKVRGRTAFAAFEDALRGMRLVPAGQVRRAALAVAAAETALPVLLAVPTTETAGLLLAVVLLAGLTASIAVTLRRGAVVSCPCFGATAAPLGPRHLVRNLLLTAAALTALAAAHRPPPDGGAQAAALLLAAGTGALAALVTAALDDLAALFAPSR</sequence>
<comment type="subcellular location">
    <subcellularLocation>
        <location evidence="1">Membrane</location>
        <topology evidence="1">Multi-pass membrane protein</topology>
    </subcellularLocation>
</comment>
<feature type="transmembrane region" description="Helical" evidence="5">
    <location>
        <begin position="117"/>
        <end position="134"/>
    </location>
</feature>
<name>A0ABN1TYD1_9ACTN</name>
<evidence type="ECO:0000313" key="7">
    <source>
        <dbReference type="EMBL" id="GAA1107340.1"/>
    </source>
</evidence>
<evidence type="ECO:0000313" key="8">
    <source>
        <dbReference type="Proteomes" id="UP001499987"/>
    </source>
</evidence>
<evidence type="ECO:0000256" key="3">
    <source>
        <dbReference type="ARBA" id="ARBA00022989"/>
    </source>
</evidence>
<protein>
    <submittedName>
        <fullName evidence="7">Methylamine utilization protein MauE</fullName>
    </submittedName>
</protein>
<accession>A0ABN1TYD1</accession>
<gene>
    <name evidence="7" type="ORF">GCM10009663_56580</name>
</gene>
<keyword evidence="2 5" id="KW-0812">Transmembrane</keyword>
<evidence type="ECO:0000256" key="1">
    <source>
        <dbReference type="ARBA" id="ARBA00004141"/>
    </source>
</evidence>
<evidence type="ECO:0000256" key="2">
    <source>
        <dbReference type="ARBA" id="ARBA00022692"/>
    </source>
</evidence>
<feature type="transmembrane region" description="Helical" evidence="5">
    <location>
        <begin position="146"/>
        <end position="165"/>
    </location>
</feature>